<dbReference type="Gene3D" id="1.10.287.70">
    <property type="match status" value="1"/>
</dbReference>
<feature type="transmembrane region" description="Helical" evidence="8">
    <location>
        <begin position="516"/>
        <end position="536"/>
    </location>
</feature>
<dbReference type="InterPro" id="IPR036236">
    <property type="entry name" value="Znf_C2H2_sf"/>
</dbReference>
<dbReference type="GO" id="GO:0001228">
    <property type="term" value="F:DNA-binding transcription activator activity, RNA polymerase II-specific"/>
    <property type="evidence" value="ECO:0007669"/>
    <property type="project" value="TreeGrafter"/>
</dbReference>
<evidence type="ECO:0000313" key="10">
    <source>
        <dbReference type="EMBL" id="OXA45159.1"/>
    </source>
</evidence>
<dbReference type="GO" id="GO:0000978">
    <property type="term" value="F:RNA polymerase II cis-regulatory region sequence-specific DNA binding"/>
    <property type="evidence" value="ECO:0007669"/>
    <property type="project" value="TreeGrafter"/>
</dbReference>
<keyword evidence="5" id="KW-0539">Nucleus</keyword>
<organism evidence="10 11">
    <name type="scientific">Folsomia candida</name>
    <name type="common">Springtail</name>
    <dbReference type="NCBI Taxonomy" id="158441"/>
    <lineage>
        <taxon>Eukaryota</taxon>
        <taxon>Metazoa</taxon>
        <taxon>Ecdysozoa</taxon>
        <taxon>Arthropoda</taxon>
        <taxon>Hexapoda</taxon>
        <taxon>Collembola</taxon>
        <taxon>Entomobryomorpha</taxon>
        <taxon>Isotomoidea</taxon>
        <taxon>Isotomidae</taxon>
        <taxon>Proisotominae</taxon>
        <taxon>Folsomia</taxon>
    </lineage>
</organism>
<feature type="domain" description="C2H2-type" evidence="9">
    <location>
        <begin position="59"/>
        <end position="87"/>
    </location>
</feature>
<proteinExistence type="predicted"/>
<dbReference type="AlphaFoldDB" id="A0A226DIZ5"/>
<feature type="transmembrane region" description="Helical" evidence="8">
    <location>
        <begin position="586"/>
        <end position="607"/>
    </location>
</feature>
<feature type="domain" description="C2H2-type" evidence="9">
    <location>
        <begin position="122"/>
        <end position="149"/>
    </location>
</feature>
<evidence type="ECO:0000256" key="4">
    <source>
        <dbReference type="ARBA" id="ARBA00022833"/>
    </source>
</evidence>
<feature type="domain" description="C2H2-type" evidence="9">
    <location>
        <begin position="90"/>
        <end position="116"/>
    </location>
</feature>
<evidence type="ECO:0000256" key="2">
    <source>
        <dbReference type="ARBA" id="ARBA00022737"/>
    </source>
</evidence>
<dbReference type="InterPro" id="IPR013087">
    <property type="entry name" value="Znf_C2H2_type"/>
</dbReference>
<evidence type="ECO:0000313" key="11">
    <source>
        <dbReference type="Proteomes" id="UP000198287"/>
    </source>
</evidence>
<dbReference type="PROSITE" id="PS50157">
    <property type="entry name" value="ZINC_FINGER_C2H2_2"/>
    <property type="match status" value="7"/>
</dbReference>
<sequence length="1006" mass="115419">MDIQPEKNCEHLKCPKTLKTKIRCDPDAKAKCQICGQILKTSRILRTHMARMHTNRERPRCPTCHRVFFDSANLRGHIKAVHSTSERPRIPCTFPHCEKSYLRKNDLARHVQIEHSQIPIRFRCALCEKEFKTRAKLERHILTHTTEKPCKCTTCGKSFACMTAIKVHEMSHLEKSARPRLQCRICPQTFLSSRGLQHHIRVVHENQRNYLCRFCDKKFSTSQNLRGHVEARHLTDKVWIHSCDKCEYKSHSKVYLGQHLRRHNATKRHECYFCKKQFVMFPELVIHCSRVHCLENLANSFHSAEHFGVNFRTRTYPKFRNLASGPTSQRSTPSTTHTHGTTLGADPAGYNHPDSVFIPCLLCPSKVGVHTEEKLTPAVTLRQIDVAWDALNLNLQGRIMQQLGSKSIQQKGECSPALRHFYTIDSSDFCPLSILRQKFNFTYSYWKLINKTVSTDMIGTISFSTILADKTLRHMLKNNLGIYNVNIKIFKFSVVAVFPSVTNSFATYLLPFDSATWILTVISCILISSLISISVYDSGFSYRFGLNEYISKDLFEVAAMLLGQSGRGDATTILGNKSVTRIISTVWLFGCYILMENLYQGAMFSFLTVPEMPKVPRTMEELISSRVPVLTTSGFEDYIIPLNRSTRTVVYASILKGILIPELKSAMAANPTYQRPLDSLDKRLTFINLMKTLVEEIIRNISNSKPLQKNFETSETFAILNDAEDLRFFSEPIRFLGKRFVIDGQGDARFQTIIVIRGYRNFIFPQFYSTYNKLVESGLIETWKNLYWRSRRLKRMRKYGSEMFKRYYAQITSDIQFQPEFDELVSLEALKYAFAICGTVLCASVIIFVAEWRVKISKIFAKLKTIFGNFLTRWVEWFRKVAKDLGVSIARKFARIQVAGHEITTPKVFMIILRTCRPKNLKFSENGDFVSGGYWDIGISVGILGYRDIGRDIGISGYWDIGRDIGISVGIFGYRDIGWDIAVLGYRNISWDIGISAGILRYGGGR</sequence>
<dbReference type="OrthoDB" id="3535323at2759"/>
<dbReference type="Proteomes" id="UP000198287">
    <property type="component" value="Unassembled WGS sequence"/>
</dbReference>
<keyword evidence="4" id="KW-0862">Zinc</keyword>
<reference evidence="10 11" key="1">
    <citation type="submission" date="2015-12" db="EMBL/GenBank/DDBJ databases">
        <title>The genome of Folsomia candida.</title>
        <authorList>
            <person name="Faddeeva A."/>
            <person name="Derks M.F."/>
            <person name="Anvar Y."/>
            <person name="Smit S."/>
            <person name="Van Straalen N."/>
            <person name="Roelofs D."/>
        </authorList>
    </citation>
    <scope>NUCLEOTIDE SEQUENCE [LARGE SCALE GENOMIC DNA]</scope>
    <source>
        <strain evidence="10 11">VU population</strain>
        <tissue evidence="10">Whole body</tissue>
    </source>
</reference>
<dbReference type="PANTHER" id="PTHR24393">
    <property type="entry name" value="ZINC FINGER PROTEIN"/>
    <property type="match status" value="1"/>
</dbReference>
<feature type="domain" description="C2H2-type" evidence="9">
    <location>
        <begin position="210"/>
        <end position="238"/>
    </location>
</feature>
<keyword evidence="8" id="KW-1133">Transmembrane helix</keyword>
<feature type="domain" description="C2H2-type" evidence="9">
    <location>
        <begin position="150"/>
        <end position="177"/>
    </location>
</feature>
<dbReference type="SUPFAM" id="SSF57667">
    <property type="entry name" value="beta-beta-alpha zinc fingers"/>
    <property type="match status" value="4"/>
</dbReference>
<keyword evidence="1" id="KW-0479">Metal-binding</keyword>
<feature type="transmembrane region" description="Helical" evidence="8">
    <location>
        <begin position="832"/>
        <end position="854"/>
    </location>
</feature>
<dbReference type="Gene3D" id="3.30.160.60">
    <property type="entry name" value="Classic Zinc Finger"/>
    <property type="match status" value="5"/>
</dbReference>
<gene>
    <name evidence="10" type="ORF">Fcan01_20161</name>
</gene>
<feature type="domain" description="C2H2-type" evidence="9">
    <location>
        <begin position="181"/>
        <end position="209"/>
    </location>
</feature>
<protein>
    <submittedName>
        <fullName evidence="10">Zinc finger protein 57</fullName>
    </submittedName>
</protein>
<dbReference type="PROSITE" id="PS00028">
    <property type="entry name" value="ZINC_FINGER_C2H2_1"/>
    <property type="match status" value="7"/>
</dbReference>
<keyword evidence="11" id="KW-1185">Reference proteome</keyword>
<dbReference type="GO" id="GO:0008270">
    <property type="term" value="F:zinc ion binding"/>
    <property type="evidence" value="ECO:0007669"/>
    <property type="project" value="UniProtKB-KW"/>
</dbReference>
<name>A0A226DIZ5_FOLCA</name>
<evidence type="ECO:0000256" key="6">
    <source>
        <dbReference type="PROSITE-ProRule" id="PRU00042"/>
    </source>
</evidence>
<keyword evidence="8" id="KW-0472">Membrane</keyword>
<evidence type="ECO:0000256" key="7">
    <source>
        <dbReference type="SAM" id="MobiDB-lite"/>
    </source>
</evidence>
<feature type="compositionally biased region" description="Low complexity" evidence="7">
    <location>
        <begin position="331"/>
        <end position="342"/>
    </location>
</feature>
<evidence type="ECO:0000256" key="8">
    <source>
        <dbReference type="SAM" id="Phobius"/>
    </source>
</evidence>
<keyword evidence="8" id="KW-0812">Transmembrane</keyword>
<accession>A0A226DIZ5</accession>
<evidence type="ECO:0000256" key="1">
    <source>
        <dbReference type="ARBA" id="ARBA00022723"/>
    </source>
</evidence>
<evidence type="ECO:0000259" key="9">
    <source>
        <dbReference type="PROSITE" id="PS50157"/>
    </source>
</evidence>
<feature type="region of interest" description="Disordered" evidence="7">
    <location>
        <begin position="322"/>
        <end position="345"/>
    </location>
</feature>
<dbReference type="GO" id="GO:0005634">
    <property type="term" value="C:nucleus"/>
    <property type="evidence" value="ECO:0007669"/>
    <property type="project" value="TreeGrafter"/>
</dbReference>
<keyword evidence="2" id="KW-0677">Repeat</keyword>
<dbReference type="PANTHER" id="PTHR24393:SF34">
    <property type="entry name" value="PR_SET DOMAIN 13"/>
    <property type="match status" value="1"/>
</dbReference>
<keyword evidence="3 6" id="KW-0863">Zinc-finger</keyword>
<evidence type="ECO:0000256" key="5">
    <source>
        <dbReference type="ARBA" id="ARBA00023242"/>
    </source>
</evidence>
<dbReference type="SMART" id="SM00355">
    <property type="entry name" value="ZnF_C2H2"/>
    <property type="match status" value="9"/>
</dbReference>
<dbReference type="Pfam" id="PF00096">
    <property type="entry name" value="zf-C2H2"/>
    <property type="match status" value="2"/>
</dbReference>
<dbReference type="Pfam" id="PF13894">
    <property type="entry name" value="zf-C2H2_4"/>
    <property type="match status" value="1"/>
</dbReference>
<feature type="domain" description="C2H2-type" evidence="9">
    <location>
        <begin position="30"/>
        <end position="58"/>
    </location>
</feature>
<dbReference type="EMBL" id="LNIX01000018">
    <property type="protein sequence ID" value="OXA45159.1"/>
    <property type="molecule type" value="Genomic_DNA"/>
</dbReference>
<evidence type="ECO:0000256" key="3">
    <source>
        <dbReference type="ARBA" id="ARBA00022771"/>
    </source>
</evidence>
<comment type="caution">
    <text evidence="10">The sequence shown here is derived from an EMBL/GenBank/DDBJ whole genome shotgun (WGS) entry which is preliminary data.</text>
</comment>